<dbReference type="STRING" id="568860.SAMN05421811_13034"/>
<sequence length="884" mass="97563">MRSIAFVDRVEHVDKLMELTEDVYRGQSRALVVEGPLGIGKSALLDELVRLTQLCTAEPTIRMIRARCQAFVGETNAYGPVMAIFNALHPPRAVRHIKYAAVQHLPELVGSLPLVGPALAAAAQITQAAIDSGSVQGDSLLPYRQSVAHGLASALVDALVNAGPTLVIVDDVQWIDPSSLLVFDHFIEQSWGHPVGVVLIHETNQDSGPPSEGATVREFLDRWQLQGRLERITLGALSDGAVAELVRLYHGPDIATSTLTRLSRLTGGRPAYVVQLLPLMRTDGGLDGPLPEALRRAVRRPLALLETSDRELLIVAATQGSTFLAPLVARAADLEEQEVQDRLHRLSRESGFISAAPNPDWAPLADCYQFDCLLLQKELYAEQSPSRRRQRHTKIAEGLMALGHELPLDARLDCVRHFRSGVPHPASGTEHLKLAKDVAVKGLSFAEAETLCRFAVQEIERLPERASHRDSLMAQAVELLLNITEIHWQARRRPKGDDLEGLAAHAEEAARRCGDPVLTARTVMLHGKVLLHTQGLVPSLDMLKLAVELARDTDNSLALFVALAEYGRQLPKRDLIGGLTVLREAQRLYETDPRLRNLSDPVLRHARNLTDMQLGVNLFDAGDFGAALVHLTACVERLREDPLNAELPIALNYLAQLYAAMGDADTAENALREALSFEETRGGLSGWHAYNSALLARLIAFDPARRHACQPMLAEAWRETEQTWLLNLVPIVRNLYAEVLLLLGDTDPALLNQSLALAEETIEETRRTGMIRSEIAALSLISRIRHLRGETEAAAVLARDALDILRRVGDLPALRTEEVLHHAAEVLETVGHSQETVMWLRADVQDRVQRIADSITDCAQRARYLQHSPLNQKLPYLSEQPDRT</sequence>
<dbReference type="OrthoDB" id="3178131at2"/>
<keyword evidence="6" id="KW-1185">Reference proteome</keyword>
<evidence type="ECO:0000256" key="1">
    <source>
        <dbReference type="ARBA" id="ARBA00022741"/>
    </source>
</evidence>
<feature type="domain" description="Orc1-like AAA ATPase" evidence="4">
    <location>
        <begin position="6"/>
        <end position="192"/>
    </location>
</feature>
<dbReference type="InterPro" id="IPR041664">
    <property type="entry name" value="AAA_16"/>
</dbReference>
<dbReference type="EMBL" id="FOHX01000030">
    <property type="protein sequence ID" value="SEU47651.1"/>
    <property type="molecule type" value="Genomic_DNA"/>
</dbReference>
<dbReference type="GO" id="GO:0005737">
    <property type="term" value="C:cytoplasm"/>
    <property type="evidence" value="ECO:0007669"/>
    <property type="project" value="TreeGrafter"/>
</dbReference>
<protein>
    <submittedName>
        <fullName evidence="5">AAA ATPase domain-containing protein</fullName>
    </submittedName>
</protein>
<dbReference type="SUPFAM" id="SSF48452">
    <property type="entry name" value="TPR-like"/>
    <property type="match status" value="1"/>
</dbReference>
<evidence type="ECO:0000313" key="5">
    <source>
        <dbReference type="EMBL" id="SEU47651.1"/>
    </source>
</evidence>
<organism evidence="5 6">
    <name type="scientific">Nonomuraea wenchangensis</name>
    <dbReference type="NCBI Taxonomy" id="568860"/>
    <lineage>
        <taxon>Bacteria</taxon>
        <taxon>Bacillati</taxon>
        <taxon>Actinomycetota</taxon>
        <taxon>Actinomycetes</taxon>
        <taxon>Streptosporangiales</taxon>
        <taxon>Streptosporangiaceae</taxon>
        <taxon>Nonomuraea</taxon>
    </lineage>
</organism>
<dbReference type="InterPro" id="IPR027417">
    <property type="entry name" value="P-loop_NTPase"/>
</dbReference>
<keyword evidence="1" id="KW-0547">Nucleotide-binding</keyword>
<name>A0A1I0LWU7_9ACTN</name>
<dbReference type="AlphaFoldDB" id="A0A1I0LWU7"/>
<gene>
    <name evidence="5" type="ORF">SAMN05421811_13034</name>
</gene>
<reference evidence="5 6" key="1">
    <citation type="submission" date="2016-10" db="EMBL/GenBank/DDBJ databases">
        <authorList>
            <person name="de Groot N.N."/>
        </authorList>
    </citation>
    <scope>NUCLEOTIDE SEQUENCE [LARGE SCALE GENOMIC DNA]</scope>
    <source>
        <strain evidence="5 6">CGMCC 4.5598</strain>
    </source>
</reference>
<dbReference type="PANTHER" id="PTHR16305:SF28">
    <property type="entry name" value="GUANYLATE CYCLASE DOMAIN-CONTAINING PROTEIN"/>
    <property type="match status" value="1"/>
</dbReference>
<feature type="repeat" description="TPR" evidence="3">
    <location>
        <begin position="648"/>
        <end position="681"/>
    </location>
</feature>
<dbReference type="GO" id="GO:0004016">
    <property type="term" value="F:adenylate cyclase activity"/>
    <property type="evidence" value="ECO:0007669"/>
    <property type="project" value="TreeGrafter"/>
</dbReference>
<proteinExistence type="predicted"/>
<dbReference type="PROSITE" id="PS50005">
    <property type="entry name" value="TPR"/>
    <property type="match status" value="1"/>
</dbReference>
<dbReference type="RefSeq" id="WP_091094296.1">
    <property type="nucleotide sequence ID" value="NZ_FOHX01000030.1"/>
</dbReference>
<keyword evidence="2" id="KW-0067">ATP-binding</keyword>
<dbReference type="InterPro" id="IPR019734">
    <property type="entry name" value="TPR_rpt"/>
</dbReference>
<evidence type="ECO:0000313" key="6">
    <source>
        <dbReference type="Proteomes" id="UP000199361"/>
    </source>
</evidence>
<accession>A0A1I0LWU7</accession>
<dbReference type="PANTHER" id="PTHR16305">
    <property type="entry name" value="TESTICULAR SOLUBLE ADENYLYL CYCLASE"/>
    <property type="match status" value="1"/>
</dbReference>
<evidence type="ECO:0000259" key="4">
    <source>
        <dbReference type="Pfam" id="PF13191"/>
    </source>
</evidence>
<dbReference type="GO" id="GO:0005524">
    <property type="term" value="F:ATP binding"/>
    <property type="evidence" value="ECO:0007669"/>
    <property type="project" value="UniProtKB-KW"/>
</dbReference>
<dbReference type="Pfam" id="PF13191">
    <property type="entry name" value="AAA_16"/>
    <property type="match status" value="1"/>
</dbReference>
<dbReference type="Gene3D" id="1.25.40.10">
    <property type="entry name" value="Tetratricopeptide repeat domain"/>
    <property type="match status" value="1"/>
</dbReference>
<keyword evidence="3" id="KW-0802">TPR repeat</keyword>
<dbReference type="SUPFAM" id="SSF52540">
    <property type="entry name" value="P-loop containing nucleoside triphosphate hydrolases"/>
    <property type="match status" value="1"/>
</dbReference>
<dbReference type="Proteomes" id="UP000199361">
    <property type="component" value="Unassembled WGS sequence"/>
</dbReference>
<evidence type="ECO:0000256" key="2">
    <source>
        <dbReference type="ARBA" id="ARBA00022840"/>
    </source>
</evidence>
<evidence type="ECO:0000256" key="3">
    <source>
        <dbReference type="PROSITE-ProRule" id="PRU00339"/>
    </source>
</evidence>
<dbReference type="InterPro" id="IPR011990">
    <property type="entry name" value="TPR-like_helical_dom_sf"/>
</dbReference>